<accession>A0ABT7XU47</accession>
<protein>
    <submittedName>
        <fullName evidence="3">SRPBCC family protein</fullName>
    </submittedName>
</protein>
<evidence type="ECO:0000313" key="4">
    <source>
        <dbReference type="Proteomes" id="UP001168540"/>
    </source>
</evidence>
<dbReference type="RefSeq" id="WP_289831960.1">
    <property type="nucleotide sequence ID" value="NZ_JAUEDK010000061.1"/>
</dbReference>
<reference evidence="3" key="1">
    <citation type="submission" date="2023-06" db="EMBL/GenBank/DDBJ databases">
        <authorList>
            <person name="Zhang S."/>
        </authorList>
    </citation>
    <scope>NUCLEOTIDE SEQUENCE</scope>
    <source>
        <strain evidence="3">SG2303</strain>
    </source>
</reference>
<dbReference type="Gene3D" id="3.30.530.20">
    <property type="match status" value="1"/>
</dbReference>
<evidence type="ECO:0000256" key="1">
    <source>
        <dbReference type="ARBA" id="ARBA00006817"/>
    </source>
</evidence>
<dbReference type="InterPro" id="IPR023393">
    <property type="entry name" value="START-like_dom_sf"/>
</dbReference>
<comment type="caution">
    <text evidence="3">The sequence shown here is derived from an EMBL/GenBank/DDBJ whole genome shotgun (WGS) entry which is preliminary data.</text>
</comment>
<dbReference type="InterPro" id="IPR013538">
    <property type="entry name" value="ASHA1/2-like_C"/>
</dbReference>
<keyword evidence="4" id="KW-1185">Reference proteome</keyword>
<organism evidence="3 4">
    <name type="scientific">Crenobacter oryzisoli</name>
    <dbReference type="NCBI Taxonomy" id="3056844"/>
    <lineage>
        <taxon>Bacteria</taxon>
        <taxon>Pseudomonadati</taxon>
        <taxon>Pseudomonadota</taxon>
        <taxon>Betaproteobacteria</taxon>
        <taxon>Neisseriales</taxon>
        <taxon>Neisseriaceae</taxon>
        <taxon>Crenobacter</taxon>
    </lineage>
</organism>
<dbReference type="CDD" id="cd07826">
    <property type="entry name" value="SRPBCC_CalC_Aha1-like_9"/>
    <property type="match status" value="1"/>
</dbReference>
<dbReference type="Pfam" id="PF08327">
    <property type="entry name" value="AHSA1"/>
    <property type="match status" value="1"/>
</dbReference>
<sequence>METAVKLAIAAHADREIVIMRTFDAPPRLVFDAWTKPELLKRWLTGPSGWTMVVCEVDLQIGGSYRFIWRQDVDGTEIGNHGVYREIVPAERLVCTELFDDPWYPGESLISTTLAKQDGKTVYTCTLRYESRQARDLVLDSPMEGGVAQSYNRLDELLATLRADSGATDGA</sequence>
<feature type="domain" description="Activator of Hsp90 ATPase homologue 1/2-like C-terminal" evidence="2">
    <location>
        <begin position="24"/>
        <end position="158"/>
    </location>
</feature>
<evidence type="ECO:0000313" key="3">
    <source>
        <dbReference type="EMBL" id="MDN0077309.1"/>
    </source>
</evidence>
<name>A0ABT7XU47_9NEIS</name>
<gene>
    <name evidence="3" type="ORF">QU481_20970</name>
</gene>
<dbReference type="Proteomes" id="UP001168540">
    <property type="component" value="Unassembled WGS sequence"/>
</dbReference>
<dbReference type="EMBL" id="JAUEDK010000061">
    <property type="protein sequence ID" value="MDN0077309.1"/>
    <property type="molecule type" value="Genomic_DNA"/>
</dbReference>
<proteinExistence type="inferred from homology"/>
<comment type="similarity">
    <text evidence="1">Belongs to the AHA1 family.</text>
</comment>
<dbReference type="SUPFAM" id="SSF55961">
    <property type="entry name" value="Bet v1-like"/>
    <property type="match status" value="1"/>
</dbReference>
<evidence type="ECO:0000259" key="2">
    <source>
        <dbReference type="Pfam" id="PF08327"/>
    </source>
</evidence>